<dbReference type="InterPro" id="IPR050832">
    <property type="entry name" value="Bact_Acetyltransf"/>
</dbReference>
<organism evidence="4 5">
    <name type="scientific">Paracoccus marcusii</name>
    <dbReference type="NCBI Taxonomy" id="59779"/>
    <lineage>
        <taxon>Bacteria</taxon>
        <taxon>Pseudomonadati</taxon>
        <taxon>Pseudomonadota</taxon>
        <taxon>Alphaproteobacteria</taxon>
        <taxon>Rhodobacterales</taxon>
        <taxon>Paracoccaceae</taxon>
        <taxon>Paracoccus</taxon>
    </lineage>
</organism>
<evidence type="ECO:0000259" key="3">
    <source>
        <dbReference type="PROSITE" id="PS51186"/>
    </source>
</evidence>
<dbReference type="Pfam" id="PF00583">
    <property type="entry name" value="Acetyltransf_1"/>
    <property type="match status" value="1"/>
</dbReference>
<keyword evidence="2" id="KW-0012">Acyltransferase</keyword>
<dbReference type="Proteomes" id="UP001216899">
    <property type="component" value="Chromosome"/>
</dbReference>
<evidence type="ECO:0000256" key="1">
    <source>
        <dbReference type="ARBA" id="ARBA00022679"/>
    </source>
</evidence>
<name>A0ABY7UQ23_9RHOB</name>
<keyword evidence="5" id="KW-1185">Reference proteome</keyword>
<keyword evidence="1" id="KW-0808">Transferase</keyword>
<reference evidence="4 5" key="1">
    <citation type="submission" date="2023-02" db="EMBL/GenBank/DDBJ databases">
        <title>Whole genome sequenc of Paracoccus marcusii MBLB0836.</title>
        <authorList>
            <person name="Seo M.-J."/>
            <person name="Cho E.-S."/>
            <person name="Hwang C.Y."/>
        </authorList>
    </citation>
    <scope>NUCLEOTIDE SEQUENCE [LARGE SCALE GENOMIC DNA]</scope>
    <source>
        <strain evidence="4 5">MBLB0836</strain>
    </source>
</reference>
<dbReference type="InterPro" id="IPR016181">
    <property type="entry name" value="Acyl_CoA_acyltransferase"/>
</dbReference>
<evidence type="ECO:0000313" key="5">
    <source>
        <dbReference type="Proteomes" id="UP001216899"/>
    </source>
</evidence>
<dbReference type="RefSeq" id="WP_273743130.1">
    <property type="nucleotide sequence ID" value="NZ_CP117466.1"/>
</dbReference>
<dbReference type="EMBL" id="CP117466">
    <property type="protein sequence ID" value="WDA12046.1"/>
    <property type="molecule type" value="Genomic_DNA"/>
</dbReference>
<accession>A0ABY7UQ23</accession>
<proteinExistence type="predicted"/>
<sequence>MILRDATAADVPAIAAIWNPIVRDTAITFWPDERSHDQIAALIAERQAAGQAFIVAADGDRLLGFSTYSQFRGGAGYARSMEHTIHAAPDARGRGVGRAMLTAVQDHARQRGHRILIGGITGSNDGSIAFHRAMGYAEWGRIPAAGWKFGQFHDLVLMGRDLSA</sequence>
<dbReference type="CDD" id="cd04301">
    <property type="entry name" value="NAT_SF"/>
    <property type="match status" value="1"/>
</dbReference>
<evidence type="ECO:0000313" key="4">
    <source>
        <dbReference type="EMBL" id="WDA12046.1"/>
    </source>
</evidence>
<evidence type="ECO:0000256" key="2">
    <source>
        <dbReference type="ARBA" id="ARBA00023315"/>
    </source>
</evidence>
<dbReference type="SUPFAM" id="SSF55729">
    <property type="entry name" value="Acyl-CoA N-acyltransferases (Nat)"/>
    <property type="match status" value="1"/>
</dbReference>
<protein>
    <submittedName>
        <fullName evidence="4">GNAT family N-acetyltransferase</fullName>
    </submittedName>
</protein>
<dbReference type="PROSITE" id="PS51186">
    <property type="entry name" value="GNAT"/>
    <property type="match status" value="1"/>
</dbReference>
<dbReference type="PANTHER" id="PTHR43877">
    <property type="entry name" value="AMINOALKYLPHOSPHONATE N-ACETYLTRANSFERASE-RELATED-RELATED"/>
    <property type="match status" value="1"/>
</dbReference>
<feature type="domain" description="N-acetyltransferase" evidence="3">
    <location>
        <begin position="1"/>
        <end position="163"/>
    </location>
</feature>
<gene>
    <name evidence="4" type="ORF">PRL19_12190</name>
</gene>
<dbReference type="InterPro" id="IPR000182">
    <property type="entry name" value="GNAT_dom"/>
</dbReference>
<dbReference type="Gene3D" id="3.40.630.30">
    <property type="match status" value="1"/>
</dbReference>